<accession>A0A8G0PIY4</accession>
<evidence type="ECO:0000313" key="2">
    <source>
        <dbReference type="EMBL" id="QYT04206.1"/>
    </source>
</evidence>
<dbReference type="Proteomes" id="UP000826661">
    <property type="component" value="Chromosome VI"/>
</dbReference>
<reference evidence="2 3" key="1">
    <citation type="journal article" date="2021" name="BMC Genomics">
        <title>Telomere-to-telomere genome assembly of asparaginase-producing Trichoderma simmonsii.</title>
        <authorList>
            <person name="Chung D."/>
            <person name="Kwon Y.M."/>
            <person name="Yang Y."/>
        </authorList>
    </citation>
    <scope>NUCLEOTIDE SEQUENCE [LARGE SCALE GENOMIC DNA]</scope>
    <source>
        <strain evidence="2 3">GH-Sj1</strain>
    </source>
</reference>
<gene>
    <name evidence="2" type="ORF">H0G86_011130</name>
</gene>
<evidence type="ECO:0000256" key="1">
    <source>
        <dbReference type="SAM" id="Phobius"/>
    </source>
</evidence>
<sequence>MTCDGKFTCMSMSTFYTYVSPVSIKWISIVGPLVLLKKTKHQIKSIQSIDFVEPPDEYDARFTSQRANHMQYSRLASASPMDVAIRHYLELAIMLFYPALIRLFLDPPKAAAKKKWSMPSRNLL</sequence>
<evidence type="ECO:0000313" key="3">
    <source>
        <dbReference type="Proteomes" id="UP000826661"/>
    </source>
</evidence>
<keyword evidence="1" id="KW-0812">Transmembrane</keyword>
<keyword evidence="1" id="KW-1133">Transmembrane helix</keyword>
<organism evidence="2 3">
    <name type="scientific">Trichoderma simmonsii</name>
    <dbReference type="NCBI Taxonomy" id="1491479"/>
    <lineage>
        <taxon>Eukaryota</taxon>
        <taxon>Fungi</taxon>
        <taxon>Dikarya</taxon>
        <taxon>Ascomycota</taxon>
        <taxon>Pezizomycotina</taxon>
        <taxon>Sordariomycetes</taxon>
        <taxon>Hypocreomycetidae</taxon>
        <taxon>Hypocreales</taxon>
        <taxon>Hypocreaceae</taxon>
        <taxon>Trichoderma</taxon>
    </lineage>
</organism>
<feature type="transmembrane region" description="Helical" evidence="1">
    <location>
        <begin position="15"/>
        <end position="36"/>
    </location>
</feature>
<feature type="transmembrane region" description="Helical" evidence="1">
    <location>
        <begin position="88"/>
        <end position="105"/>
    </location>
</feature>
<proteinExistence type="predicted"/>
<keyword evidence="3" id="KW-1185">Reference proteome</keyword>
<dbReference type="AlphaFoldDB" id="A0A8G0PIY4"/>
<protein>
    <submittedName>
        <fullName evidence="2">Uncharacterized protein</fullName>
    </submittedName>
</protein>
<keyword evidence="1" id="KW-0472">Membrane</keyword>
<dbReference type="EMBL" id="CP075869">
    <property type="protein sequence ID" value="QYT04206.1"/>
    <property type="molecule type" value="Genomic_DNA"/>
</dbReference>
<name>A0A8G0PIY4_9HYPO</name>